<dbReference type="PANTHER" id="PTHR47967:SF14">
    <property type="entry name" value="EUKARYOTIC ASPARTYL PROTEASE FAMILY PROTEIN"/>
    <property type="match status" value="1"/>
</dbReference>
<dbReference type="Gene3D" id="2.40.70.10">
    <property type="entry name" value="Acid Proteases"/>
    <property type="match status" value="2"/>
</dbReference>
<evidence type="ECO:0000313" key="7">
    <source>
        <dbReference type="EMBL" id="KAK2991370.1"/>
    </source>
</evidence>
<dbReference type="GO" id="GO:0005576">
    <property type="term" value="C:extracellular region"/>
    <property type="evidence" value="ECO:0007669"/>
    <property type="project" value="TreeGrafter"/>
</dbReference>
<comment type="caution">
    <text evidence="7">The sequence shown here is derived from an EMBL/GenBank/DDBJ whole genome shotgun (WGS) entry which is preliminary data.</text>
</comment>
<gene>
    <name evidence="7" type="ORF">RJ640_024043</name>
</gene>
<dbReference type="CDD" id="cd05476">
    <property type="entry name" value="pepsin_A_like_plant"/>
    <property type="match status" value="1"/>
</dbReference>
<organism evidence="7 8">
    <name type="scientific">Escallonia rubra</name>
    <dbReference type="NCBI Taxonomy" id="112253"/>
    <lineage>
        <taxon>Eukaryota</taxon>
        <taxon>Viridiplantae</taxon>
        <taxon>Streptophyta</taxon>
        <taxon>Embryophyta</taxon>
        <taxon>Tracheophyta</taxon>
        <taxon>Spermatophyta</taxon>
        <taxon>Magnoliopsida</taxon>
        <taxon>eudicotyledons</taxon>
        <taxon>Gunneridae</taxon>
        <taxon>Pentapetalae</taxon>
        <taxon>asterids</taxon>
        <taxon>campanulids</taxon>
        <taxon>Escalloniales</taxon>
        <taxon>Escalloniaceae</taxon>
        <taxon>Escallonia</taxon>
    </lineage>
</organism>
<dbReference type="GO" id="GO:0004190">
    <property type="term" value="F:aspartic-type endopeptidase activity"/>
    <property type="evidence" value="ECO:0007669"/>
    <property type="project" value="UniProtKB-KW"/>
</dbReference>
<dbReference type="SUPFAM" id="SSF50630">
    <property type="entry name" value="Acid proteases"/>
    <property type="match status" value="1"/>
</dbReference>
<dbReference type="InterPro" id="IPR032799">
    <property type="entry name" value="TAXi_C"/>
</dbReference>
<dbReference type="Pfam" id="PF14541">
    <property type="entry name" value="TAXi_C"/>
    <property type="match status" value="1"/>
</dbReference>
<evidence type="ECO:0000259" key="6">
    <source>
        <dbReference type="PROSITE" id="PS51767"/>
    </source>
</evidence>
<accession>A0AA88RXE0</accession>
<keyword evidence="8" id="KW-1185">Reference proteome</keyword>
<dbReference type="InterPro" id="IPR033121">
    <property type="entry name" value="PEPTIDASE_A1"/>
</dbReference>
<dbReference type="InterPro" id="IPR032861">
    <property type="entry name" value="TAXi_N"/>
</dbReference>
<reference evidence="7" key="1">
    <citation type="submission" date="2022-12" db="EMBL/GenBank/DDBJ databases">
        <title>Draft genome assemblies for two species of Escallonia (Escalloniales).</title>
        <authorList>
            <person name="Chanderbali A."/>
            <person name="Dervinis C."/>
            <person name="Anghel I."/>
            <person name="Soltis D."/>
            <person name="Soltis P."/>
            <person name="Zapata F."/>
        </authorList>
    </citation>
    <scope>NUCLEOTIDE SEQUENCE</scope>
    <source>
        <strain evidence="7">UCBG92.1500</strain>
        <tissue evidence="7">Leaf</tissue>
    </source>
</reference>
<sequence length="449" mass="49731">MGENFLLVHDAKLVLVILAFLLSTNITDSIATSPYRFVANLIHHDSVLSPFYNANATIADRANQSLERSLAQLSYLKATTTVETPEDIRGLMVASSRSFLVSMFIGEPSVHQFLWMDTGSSLFWVYCIPCTGCNTYNPIFNPSLSSTYYPLPCNNDPYCAAHCDHAKNWCTVSETYGDGASVYGNYATERLSFLIPNEGTTTAPNVLFGCGRVMNEPNTEMNGLMGLGYGGTSLARQLGTKFSYCIGNVGDPDYMHNRLIIGNGAVVVGKSTALAMHNGWYYLKFEKITVGHNTLEINPRVFQRTPQGRRGVVIDSGTDWTFLIRDAYLALRNTVEQIIGGSLTRSFVPQRPTALCYYGNVNEDLEPFPIVKFHFRGGAVLELGKQNLFKSLLNVEFCLAVDIANGNTPKDVSIIGVFAQQHHNIGYDLSAQRLYIENMDCETDLVNYL</sequence>
<evidence type="ECO:0000256" key="1">
    <source>
        <dbReference type="ARBA" id="ARBA00007447"/>
    </source>
</evidence>
<dbReference type="Proteomes" id="UP001187471">
    <property type="component" value="Unassembled WGS sequence"/>
</dbReference>
<evidence type="ECO:0000256" key="5">
    <source>
        <dbReference type="ARBA" id="ARBA00023180"/>
    </source>
</evidence>
<dbReference type="InterPro" id="IPR021109">
    <property type="entry name" value="Peptidase_aspartic_dom_sf"/>
</dbReference>
<name>A0AA88RXE0_9ASTE</name>
<feature type="domain" description="Peptidase A1" evidence="6">
    <location>
        <begin position="99"/>
        <end position="437"/>
    </location>
</feature>
<keyword evidence="5" id="KW-0325">Glycoprotein</keyword>
<dbReference type="PANTHER" id="PTHR47967">
    <property type="entry name" value="OS07G0603500 PROTEIN-RELATED"/>
    <property type="match status" value="1"/>
</dbReference>
<dbReference type="InterPro" id="IPR034161">
    <property type="entry name" value="Pepsin-like_plant"/>
</dbReference>
<evidence type="ECO:0000256" key="2">
    <source>
        <dbReference type="ARBA" id="ARBA00022670"/>
    </source>
</evidence>
<protein>
    <recommendedName>
        <fullName evidence="6">Peptidase A1 domain-containing protein</fullName>
    </recommendedName>
</protein>
<evidence type="ECO:0000313" key="8">
    <source>
        <dbReference type="Proteomes" id="UP001187471"/>
    </source>
</evidence>
<dbReference type="GO" id="GO:0006508">
    <property type="term" value="P:proteolysis"/>
    <property type="evidence" value="ECO:0007669"/>
    <property type="project" value="UniProtKB-KW"/>
</dbReference>
<evidence type="ECO:0000256" key="4">
    <source>
        <dbReference type="ARBA" id="ARBA00022801"/>
    </source>
</evidence>
<keyword evidence="3" id="KW-0064">Aspartyl protease</keyword>
<dbReference type="Pfam" id="PF14543">
    <property type="entry name" value="TAXi_N"/>
    <property type="match status" value="1"/>
</dbReference>
<dbReference type="AlphaFoldDB" id="A0AA88RXE0"/>
<keyword evidence="2" id="KW-0645">Protease</keyword>
<dbReference type="PROSITE" id="PS51767">
    <property type="entry name" value="PEPTIDASE_A1"/>
    <property type="match status" value="1"/>
</dbReference>
<comment type="similarity">
    <text evidence="1">Belongs to the peptidase A1 family.</text>
</comment>
<dbReference type="InterPro" id="IPR051708">
    <property type="entry name" value="Plant_Aspart_Prot_A1"/>
</dbReference>
<proteinExistence type="inferred from homology"/>
<keyword evidence="4" id="KW-0378">Hydrolase</keyword>
<dbReference type="FunFam" id="2.40.70.10:FF:000033">
    <property type="entry name" value="Aspartyl protease family protein"/>
    <property type="match status" value="1"/>
</dbReference>
<dbReference type="EMBL" id="JAVXUO010000529">
    <property type="protein sequence ID" value="KAK2991370.1"/>
    <property type="molecule type" value="Genomic_DNA"/>
</dbReference>
<evidence type="ECO:0000256" key="3">
    <source>
        <dbReference type="ARBA" id="ARBA00022750"/>
    </source>
</evidence>